<dbReference type="Gene3D" id="3.40.50.1820">
    <property type="entry name" value="alpha/beta hydrolase"/>
    <property type="match status" value="1"/>
</dbReference>
<evidence type="ECO:0000313" key="5">
    <source>
        <dbReference type="Proteomes" id="UP000267418"/>
    </source>
</evidence>
<dbReference type="OrthoDB" id="9801763at2"/>
<gene>
    <name evidence="4" type="ORF">EJP69_25300</name>
</gene>
<dbReference type="Pfam" id="PF02230">
    <property type="entry name" value="Abhydrolase_2"/>
    <property type="match status" value="1"/>
</dbReference>
<keyword evidence="5" id="KW-1185">Reference proteome</keyword>
<feature type="domain" description="Phospholipase/carboxylesterase/thioesterase" evidence="3">
    <location>
        <begin position="12"/>
        <end position="215"/>
    </location>
</feature>
<comment type="similarity">
    <text evidence="1">Belongs to the AB hydrolase superfamily. AB hydrolase 2 family.</text>
</comment>
<reference evidence="4 5" key="1">
    <citation type="submission" date="2018-12" db="EMBL/GenBank/DDBJ databases">
        <title>The genome of Variovorax gossypii DSM 100435.</title>
        <authorList>
            <person name="Gao J."/>
            <person name="Sun J."/>
        </authorList>
    </citation>
    <scope>NUCLEOTIDE SEQUENCE [LARGE SCALE GENOMIC DNA]</scope>
    <source>
        <strain evidence="4 5">DSM 100435</strain>
    </source>
</reference>
<dbReference type="SUPFAM" id="SSF53474">
    <property type="entry name" value="alpha/beta-Hydrolases"/>
    <property type="match status" value="1"/>
</dbReference>
<name>A0A431TE06_9BURK</name>
<comment type="caution">
    <text evidence="4">The sequence shown here is derived from an EMBL/GenBank/DDBJ whole genome shotgun (WGS) entry which is preliminary data.</text>
</comment>
<organism evidence="4 5">
    <name type="scientific">Variovorax gossypii</name>
    <dbReference type="NCBI Taxonomy" id="1679495"/>
    <lineage>
        <taxon>Bacteria</taxon>
        <taxon>Pseudomonadati</taxon>
        <taxon>Pseudomonadota</taxon>
        <taxon>Betaproteobacteria</taxon>
        <taxon>Burkholderiales</taxon>
        <taxon>Comamonadaceae</taxon>
        <taxon>Variovorax</taxon>
    </lineage>
</organism>
<dbReference type="InterPro" id="IPR050565">
    <property type="entry name" value="LYPA1-2/EST-like"/>
</dbReference>
<dbReference type="InterPro" id="IPR003140">
    <property type="entry name" value="PLipase/COase/thioEstase"/>
</dbReference>
<proteinExistence type="inferred from homology"/>
<accession>A0A431TE06</accession>
<dbReference type="RefSeq" id="WP_126473021.1">
    <property type="nucleotide sequence ID" value="NZ_RXOE01000009.1"/>
</dbReference>
<evidence type="ECO:0000313" key="4">
    <source>
        <dbReference type="EMBL" id="RTQ31369.1"/>
    </source>
</evidence>
<sequence length="220" mass="23438">MSRPPIEIETAPNPTATVIVMHGLGADGNDFVPIAGELDLSVVGPVRFVFPNAPVMPVTINGGYQMPAWYDIVVPDLEAEEDEAGLRRSQATVEAVIAGEKARGIAADRIVVAGFSQGCAMALMTGLRHTERLAGIVGLSGYLPIAATTAAERHAANHETPVFLAHGRQDPVVPYAAAVRTREALGALGYAVEWHEYTMAHSVCMEEVADLNRFLLRVLG</sequence>
<keyword evidence="2" id="KW-0378">Hydrolase</keyword>
<protein>
    <submittedName>
        <fullName evidence="4">Carboxylesterase</fullName>
    </submittedName>
</protein>
<dbReference type="PANTHER" id="PTHR10655">
    <property type="entry name" value="LYSOPHOSPHOLIPASE-RELATED"/>
    <property type="match status" value="1"/>
</dbReference>
<dbReference type="PANTHER" id="PTHR10655:SF17">
    <property type="entry name" value="LYSOPHOSPHOLIPASE-LIKE PROTEIN 1"/>
    <property type="match status" value="1"/>
</dbReference>
<dbReference type="Proteomes" id="UP000267418">
    <property type="component" value="Unassembled WGS sequence"/>
</dbReference>
<dbReference type="EMBL" id="RXOE01000009">
    <property type="protein sequence ID" value="RTQ31369.1"/>
    <property type="molecule type" value="Genomic_DNA"/>
</dbReference>
<dbReference type="GO" id="GO:0016787">
    <property type="term" value="F:hydrolase activity"/>
    <property type="evidence" value="ECO:0007669"/>
    <property type="project" value="UniProtKB-KW"/>
</dbReference>
<evidence type="ECO:0000256" key="2">
    <source>
        <dbReference type="ARBA" id="ARBA00022801"/>
    </source>
</evidence>
<evidence type="ECO:0000256" key="1">
    <source>
        <dbReference type="ARBA" id="ARBA00006499"/>
    </source>
</evidence>
<dbReference type="AlphaFoldDB" id="A0A431TE06"/>
<evidence type="ECO:0000259" key="3">
    <source>
        <dbReference type="Pfam" id="PF02230"/>
    </source>
</evidence>
<dbReference type="InterPro" id="IPR029058">
    <property type="entry name" value="AB_hydrolase_fold"/>
</dbReference>